<feature type="region of interest" description="Disordered" evidence="2">
    <location>
        <begin position="1"/>
        <end position="29"/>
    </location>
</feature>
<feature type="coiled-coil region" evidence="1">
    <location>
        <begin position="35"/>
        <end position="97"/>
    </location>
</feature>
<organism evidence="3 4">
    <name type="scientific">Sphagnum troendelagicum</name>
    <dbReference type="NCBI Taxonomy" id="128251"/>
    <lineage>
        <taxon>Eukaryota</taxon>
        <taxon>Viridiplantae</taxon>
        <taxon>Streptophyta</taxon>
        <taxon>Embryophyta</taxon>
        <taxon>Bryophyta</taxon>
        <taxon>Sphagnophytina</taxon>
        <taxon>Sphagnopsida</taxon>
        <taxon>Sphagnales</taxon>
        <taxon>Sphagnaceae</taxon>
        <taxon>Sphagnum</taxon>
    </lineage>
</organism>
<protein>
    <submittedName>
        <fullName evidence="3">Uncharacterized protein</fullName>
    </submittedName>
</protein>
<feature type="compositionally biased region" description="Polar residues" evidence="2">
    <location>
        <begin position="19"/>
        <end position="29"/>
    </location>
</feature>
<evidence type="ECO:0000313" key="3">
    <source>
        <dbReference type="EMBL" id="CAK9216487.1"/>
    </source>
</evidence>
<sequence length="209" mass="24388">MRKSKGVAMEAIQEGSREGTCSRSSTATNEQQVAIEKLKWDFEKLKLENDKLKSTKEAKVTTLQKELDRLNRENDKLKDHKSLSETERRRLSRLEHQAEIDTQKRMEEIKNWSSRVKRWISPSLWMLQAACSIINMVKEQIKEMAAGVKKAYPDVKLRVAFVAYRDYEDDLVTERNSQTSSAHSFKLCRKWMPLVAEMLLRMCSVDFKA</sequence>
<gene>
    <name evidence="3" type="ORF">CSSPTR1EN2_LOCUS13495</name>
</gene>
<evidence type="ECO:0000256" key="1">
    <source>
        <dbReference type="SAM" id="Coils"/>
    </source>
</evidence>
<proteinExistence type="predicted"/>
<keyword evidence="4" id="KW-1185">Reference proteome</keyword>
<dbReference type="EMBL" id="OZ019894">
    <property type="protein sequence ID" value="CAK9216487.1"/>
    <property type="molecule type" value="Genomic_DNA"/>
</dbReference>
<evidence type="ECO:0000313" key="4">
    <source>
        <dbReference type="Proteomes" id="UP001497512"/>
    </source>
</evidence>
<evidence type="ECO:0000256" key="2">
    <source>
        <dbReference type="SAM" id="MobiDB-lite"/>
    </source>
</evidence>
<dbReference type="Proteomes" id="UP001497512">
    <property type="component" value="Chromosome 2"/>
</dbReference>
<keyword evidence="1" id="KW-0175">Coiled coil</keyword>
<accession>A0ABP0UAJ9</accession>
<reference evidence="3" key="1">
    <citation type="submission" date="2024-02" db="EMBL/GenBank/DDBJ databases">
        <authorList>
            <consortium name="ELIXIR-Norway"/>
            <consortium name="Elixir Norway"/>
        </authorList>
    </citation>
    <scope>NUCLEOTIDE SEQUENCE</scope>
</reference>
<name>A0ABP0UAJ9_9BRYO</name>